<dbReference type="Proteomes" id="UP001163328">
    <property type="component" value="Chromosome"/>
</dbReference>
<keyword evidence="5" id="KW-1185">Reference proteome</keyword>
<reference evidence="4" key="1">
    <citation type="submission" date="2021-08" db="EMBL/GenBank/DDBJ databases">
        <title>Flavobacterium sp. strain CC-SYL302.</title>
        <authorList>
            <person name="Lin S.-Y."/>
            <person name="Lee T.-H."/>
            <person name="Young C.-C."/>
        </authorList>
    </citation>
    <scope>NUCLEOTIDE SEQUENCE</scope>
    <source>
        <strain evidence="4">CC-SYL302</strain>
    </source>
</reference>
<dbReference type="PROSITE" id="PS51186">
    <property type="entry name" value="GNAT"/>
    <property type="match status" value="1"/>
</dbReference>
<evidence type="ECO:0000256" key="2">
    <source>
        <dbReference type="ARBA" id="ARBA00023315"/>
    </source>
</evidence>
<dbReference type="Pfam" id="PF00583">
    <property type="entry name" value="Acetyltransf_1"/>
    <property type="match status" value="1"/>
</dbReference>
<dbReference type="CDD" id="cd04301">
    <property type="entry name" value="NAT_SF"/>
    <property type="match status" value="1"/>
</dbReference>
<dbReference type="PANTHER" id="PTHR43877:SF2">
    <property type="entry name" value="AMINOALKYLPHOSPHONATE N-ACETYLTRANSFERASE-RELATED"/>
    <property type="match status" value="1"/>
</dbReference>
<dbReference type="InterPro" id="IPR016181">
    <property type="entry name" value="Acyl_CoA_acyltransferase"/>
</dbReference>
<dbReference type="Gene3D" id="3.40.630.30">
    <property type="match status" value="1"/>
</dbReference>
<accession>A0ABY6M1B5</accession>
<evidence type="ECO:0000313" key="5">
    <source>
        <dbReference type="Proteomes" id="UP001163328"/>
    </source>
</evidence>
<evidence type="ECO:0000313" key="4">
    <source>
        <dbReference type="EMBL" id="UYW02321.1"/>
    </source>
</evidence>
<evidence type="ECO:0000256" key="1">
    <source>
        <dbReference type="ARBA" id="ARBA00022679"/>
    </source>
</evidence>
<organism evidence="4 5">
    <name type="scientific">Flavobacterium agricola</name>
    <dbReference type="NCBI Taxonomy" id="2870839"/>
    <lineage>
        <taxon>Bacteria</taxon>
        <taxon>Pseudomonadati</taxon>
        <taxon>Bacteroidota</taxon>
        <taxon>Flavobacteriia</taxon>
        <taxon>Flavobacteriales</taxon>
        <taxon>Flavobacteriaceae</taxon>
        <taxon>Flavobacterium</taxon>
    </lineage>
</organism>
<keyword evidence="1" id="KW-0808">Transferase</keyword>
<sequence length="152" mass="16889">MPALILKKTDVANPYFLQLIKKLDIDLAEKDGDEAPFFAALNTQDAIHHVLVAYQNNEPVGCGAFKIYDTETVEIKRMFVEPKMRGMGIATNILNELQAWAQSLTYSSCILETGIKMKAAIALYQANGFQVIANYGPYVHVATSICFKRAIN</sequence>
<dbReference type="RefSeq" id="WP_264434863.1">
    <property type="nucleotide sequence ID" value="NZ_CP081495.1"/>
</dbReference>
<feature type="domain" description="N-acetyltransferase" evidence="3">
    <location>
        <begin position="7"/>
        <end position="152"/>
    </location>
</feature>
<gene>
    <name evidence="4" type="ORF">K5I29_05325</name>
</gene>
<name>A0ABY6M1B5_9FLAO</name>
<keyword evidence="2" id="KW-0012">Acyltransferase</keyword>
<evidence type="ECO:0000259" key="3">
    <source>
        <dbReference type="PROSITE" id="PS51186"/>
    </source>
</evidence>
<dbReference type="SUPFAM" id="SSF55729">
    <property type="entry name" value="Acyl-CoA N-acyltransferases (Nat)"/>
    <property type="match status" value="1"/>
</dbReference>
<proteinExistence type="predicted"/>
<dbReference type="InterPro" id="IPR050832">
    <property type="entry name" value="Bact_Acetyltransf"/>
</dbReference>
<dbReference type="PANTHER" id="PTHR43877">
    <property type="entry name" value="AMINOALKYLPHOSPHONATE N-ACETYLTRANSFERASE-RELATED-RELATED"/>
    <property type="match status" value="1"/>
</dbReference>
<protein>
    <submittedName>
        <fullName evidence="4">GNAT family N-acetyltransferase</fullName>
    </submittedName>
</protein>
<dbReference type="InterPro" id="IPR000182">
    <property type="entry name" value="GNAT_dom"/>
</dbReference>
<dbReference type="EMBL" id="CP081495">
    <property type="protein sequence ID" value="UYW02321.1"/>
    <property type="molecule type" value="Genomic_DNA"/>
</dbReference>